<reference evidence="2 3" key="1">
    <citation type="submission" date="2021-07" db="EMBL/GenBank/DDBJ databases">
        <title>Paraburkholderia edwinii protects Aspergillus sp. from phenazines by acting as a toxin sponge.</title>
        <authorList>
            <person name="Dahlstrom K.M."/>
            <person name="Newman D.K."/>
        </authorList>
    </citation>
    <scope>NUCLEOTIDE SEQUENCE [LARGE SCALE GENOMIC DNA]</scope>
    <source>
        <strain evidence="2 3">Pe01</strain>
    </source>
</reference>
<organism evidence="2 3">
    <name type="scientific">Paraburkholderia edwinii</name>
    <dbReference type="NCBI Taxonomy" id="2861782"/>
    <lineage>
        <taxon>Bacteria</taxon>
        <taxon>Pseudomonadati</taxon>
        <taxon>Pseudomonadota</taxon>
        <taxon>Betaproteobacteria</taxon>
        <taxon>Burkholderiales</taxon>
        <taxon>Burkholderiaceae</taxon>
        <taxon>Paraburkholderia</taxon>
    </lineage>
</organism>
<name>A0ABX8V2M8_9BURK</name>
<keyword evidence="1" id="KW-0732">Signal</keyword>
<gene>
    <name evidence="2" type="ORF">KZJ38_29020</name>
</gene>
<dbReference type="EMBL" id="CP080096">
    <property type="protein sequence ID" value="QYD73842.1"/>
    <property type="molecule type" value="Genomic_DNA"/>
</dbReference>
<evidence type="ECO:0000256" key="1">
    <source>
        <dbReference type="SAM" id="SignalP"/>
    </source>
</evidence>
<evidence type="ECO:0000313" key="2">
    <source>
        <dbReference type="EMBL" id="QYD73842.1"/>
    </source>
</evidence>
<feature type="chain" id="PRO_5046287269" description="Outer membrane lipoprotein-sorting protein" evidence="1">
    <location>
        <begin position="16"/>
        <end position="239"/>
    </location>
</feature>
<protein>
    <recommendedName>
        <fullName evidence="4">Outer membrane lipoprotein-sorting protein</fullName>
    </recommendedName>
</protein>
<evidence type="ECO:0000313" key="3">
    <source>
        <dbReference type="Proteomes" id="UP000826462"/>
    </source>
</evidence>
<accession>A0ABX8V2M8</accession>
<keyword evidence="3" id="KW-1185">Reference proteome</keyword>
<evidence type="ECO:0008006" key="4">
    <source>
        <dbReference type="Google" id="ProtNLM"/>
    </source>
</evidence>
<proteinExistence type="predicted"/>
<sequence length="239" mass="25481">MLALTLLLHASSAAAQQAPNTSGMPFHSDDPAAVRAALAGKPDEGGKRTLRSRLHDLVAAIPHGASHGAAASSADPAQRSFIFVVNAPLGILYRAKTRLLTVDVPLADDDRPGYIVLKKTVTGKSGRRLVIAPDAKAKGYVQNIDRIDLATTGKRTIARGRLRLSQTAFNAANGDFAVAILCHLVPPYMTDVHEHQDPTDEEPTDITTRTSTLHADVDEVWLIDVSDGTVLTTKLSLAK</sequence>
<dbReference type="Proteomes" id="UP000826462">
    <property type="component" value="Chromosome 2"/>
</dbReference>
<feature type="signal peptide" evidence="1">
    <location>
        <begin position="1"/>
        <end position="15"/>
    </location>
</feature>